<organism evidence="2 3">
    <name type="scientific">Pilimelia anulata</name>
    <dbReference type="NCBI Taxonomy" id="53371"/>
    <lineage>
        <taxon>Bacteria</taxon>
        <taxon>Bacillati</taxon>
        <taxon>Actinomycetota</taxon>
        <taxon>Actinomycetes</taxon>
        <taxon>Micromonosporales</taxon>
        <taxon>Micromonosporaceae</taxon>
        <taxon>Pilimelia</taxon>
    </lineage>
</organism>
<proteinExistence type="predicted"/>
<dbReference type="InterPro" id="IPR036852">
    <property type="entry name" value="Peptidase_S8/S53_dom_sf"/>
</dbReference>
<dbReference type="AlphaFoldDB" id="A0A8J3B6F5"/>
<evidence type="ECO:0000313" key="3">
    <source>
        <dbReference type="Proteomes" id="UP000649739"/>
    </source>
</evidence>
<reference evidence="2" key="2">
    <citation type="submission" date="2020-09" db="EMBL/GenBank/DDBJ databases">
        <authorList>
            <person name="Sun Q."/>
            <person name="Ohkuma M."/>
        </authorList>
    </citation>
    <scope>NUCLEOTIDE SEQUENCE</scope>
    <source>
        <strain evidence="2">JCM 3090</strain>
    </source>
</reference>
<dbReference type="GO" id="GO:0004252">
    <property type="term" value="F:serine-type endopeptidase activity"/>
    <property type="evidence" value="ECO:0007669"/>
    <property type="project" value="InterPro"/>
</dbReference>
<evidence type="ECO:0000256" key="1">
    <source>
        <dbReference type="SAM" id="MobiDB-lite"/>
    </source>
</evidence>
<feature type="region of interest" description="Disordered" evidence="1">
    <location>
        <begin position="1"/>
        <end position="20"/>
    </location>
</feature>
<dbReference type="GO" id="GO:0006508">
    <property type="term" value="P:proteolysis"/>
    <property type="evidence" value="ECO:0007669"/>
    <property type="project" value="InterPro"/>
</dbReference>
<dbReference type="EMBL" id="BMQB01000001">
    <property type="protein sequence ID" value="GGJ76039.1"/>
    <property type="molecule type" value="Genomic_DNA"/>
</dbReference>
<gene>
    <name evidence="2" type="ORF">GCM10010123_02520</name>
</gene>
<protein>
    <submittedName>
        <fullName evidence="2">Uncharacterized protein</fullName>
    </submittedName>
</protein>
<dbReference type="Proteomes" id="UP000649739">
    <property type="component" value="Unassembled WGS sequence"/>
</dbReference>
<evidence type="ECO:0000313" key="2">
    <source>
        <dbReference type="EMBL" id="GGJ76039.1"/>
    </source>
</evidence>
<reference evidence="2" key="1">
    <citation type="journal article" date="2014" name="Int. J. Syst. Evol. Microbiol.">
        <title>Complete genome sequence of Corynebacterium casei LMG S-19264T (=DSM 44701T), isolated from a smear-ripened cheese.</title>
        <authorList>
            <consortium name="US DOE Joint Genome Institute (JGI-PGF)"/>
            <person name="Walter F."/>
            <person name="Albersmeier A."/>
            <person name="Kalinowski J."/>
            <person name="Ruckert C."/>
        </authorList>
    </citation>
    <scope>NUCLEOTIDE SEQUENCE</scope>
    <source>
        <strain evidence="2">JCM 3090</strain>
    </source>
</reference>
<sequence length="56" mass="5881">MAGAVALVSSVAEERGRQLSPQQVRELLVRTGQPQVDPTDGNIGPMPDLKKAIAAL</sequence>
<name>A0A8J3B6F5_9ACTN</name>
<dbReference type="Gene3D" id="3.40.50.200">
    <property type="entry name" value="Peptidase S8/S53 domain"/>
    <property type="match status" value="1"/>
</dbReference>
<accession>A0A8J3B6F5</accession>
<keyword evidence="3" id="KW-1185">Reference proteome</keyword>
<comment type="caution">
    <text evidence="2">The sequence shown here is derived from an EMBL/GenBank/DDBJ whole genome shotgun (WGS) entry which is preliminary data.</text>
</comment>